<proteinExistence type="predicted"/>
<protein>
    <submittedName>
        <fullName evidence="2">Uncharacterized protein</fullName>
    </submittedName>
</protein>
<reference evidence="2" key="2">
    <citation type="submission" date="2020-09" db="EMBL/GenBank/DDBJ databases">
        <authorList>
            <person name="Sun Q."/>
            <person name="Zhou Y."/>
        </authorList>
    </citation>
    <scope>NUCLEOTIDE SEQUENCE</scope>
    <source>
        <strain evidence="2">CGMCC 1.12754</strain>
    </source>
</reference>
<comment type="caution">
    <text evidence="2">The sequence shown here is derived from an EMBL/GenBank/DDBJ whole genome shotgun (WGS) entry which is preliminary data.</text>
</comment>
<dbReference type="AlphaFoldDB" id="A0A917HME1"/>
<gene>
    <name evidence="2" type="ORF">GCM10011398_31510</name>
</gene>
<evidence type="ECO:0000256" key="1">
    <source>
        <dbReference type="SAM" id="Phobius"/>
    </source>
</evidence>
<dbReference type="EMBL" id="BMFR01000016">
    <property type="protein sequence ID" value="GGG83643.1"/>
    <property type="molecule type" value="Genomic_DNA"/>
</dbReference>
<dbReference type="Proteomes" id="UP000622860">
    <property type="component" value="Unassembled WGS sequence"/>
</dbReference>
<evidence type="ECO:0000313" key="3">
    <source>
        <dbReference type="Proteomes" id="UP000622860"/>
    </source>
</evidence>
<organism evidence="2 3">
    <name type="scientific">Virgibacillus oceani</name>
    <dbReference type="NCBI Taxonomy" id="1479511"/>
    <lineage>
        <taxon>Bacteria</taxon>
        <taxon>Bacillati</taxon>
        <taxon>Bacillota</taxon>
        <taxon>Bacilli</taxon>
        <taxon>Bacillales</taxon>
        <taxon>Bacillaceae</taxon>
        <taxon>Virgibacillus</taxon>
    </lineage>
</organism>
<reference evidence="2" key="1">
    <citation type="journal article" date="2014" name="Int. J. Syst. Evol. Microbiol.">
        <title>Complete genome sequence of Corynebacterium casei LMG S-19264T (=DSM 44701T), isolated from a smear-ripened cheese.</title>
        <authorList>
            <consortium name="US DOE Joint Genome Institute (JGI-PGF)"/>
            <person name="Walter F."/>
            <person name="Albersmeier A."/>
            <person name="Kalinowski J."/>
            <person name="Ruckert C."/>
        </authorList>
    </citation>
    <scope>NUCLEOTIDE SEQUENCE</scope>
    <source>
        <strain evidence="2">CGMCC 1.12754</strain>
    </source>
</reference>
<dbReference type="RefSeq" id="WP_188456332.1">
    <property type="nucleotide sequence ID" value="NZ_BMFR01000016.1"/>
</dbReference>
<accession>A0A917HME1</accession>
<keyword evidence="3" id="KW-1185">Reference proteome</keyword>
<sequence length="153" mass="17534">MTYESTAKHQTAYQTILFVILIQALGDTEHSALVLLEVLLCLLLVATIFIQYTLKISKNGLSYHITLFSISIYKKELPAVQIQKIIFKRYGWSTRGAVIQMEKGLNIRIIAFRPVKVYENLVKFAGANNISMSKSNDYQILEKLKPRKAMDYE</sequence>
<feature type="transmembrane region" description="Helical" evidence="1">
    <location>
        <begin position="32"/>
        <end position="54"/>
    </location>
</feature>
<keyword evidence="1" id="KW-0472">Membrane</keyword>
<name>A0A917HME1_9BACI</name>
<keyword evidence="1" id="KW-1133">Transmembrane helix</keyword>
<evidence type="ECO:0000313" key="2">
    <source>
        <dbReference type="EMBL" id="GGG83643.1"/>
    </source>
</evidence>
<keyword evidence="1" id="KW-0812">Transmembrane</keyword>